<evidence type="ECO:0000259" key="14">
    <source>
        <dbReference type="Pfam" id="PF20260"/>
    </source>
</evidence>
<dbReference type="GO" id="GO:0008168">
    <property type="term" value="F:methyltransferase activity"/>
    <property type="evidence" value="ECO:0007669"/>
    <property type="project" value="UniProtKB-KW"/>
</dbReference>
<evidence type="ECO:0000256" key="1">
    <source>
        <dbReference type="ARBA" id="ARBA00004496"/>
    </source>
</evidence>
<dbReference type="EMBL" id="CP097332">
    <property type="protein sequence ID" value="UQX87497.1"/>
    <property type="molecule type" value="Genomic_DNA"/>
</dbReference>
<dbReference type="PANTHER" id="PTHR30027">
    <property type="entry name" value="RIBOSOMAL RNA SMALL SUBUNIT METHYLTRANSFERASE E"/>
    <property type="match status" value="1"/>
</dbReference>
<evidence type="ECO:0000313" key="16">
    <source>
        <dbReference type="Proteomes" id="UP001056336"/>
    </source>
</evidence>
<evidence type="ECO:0000256" key="9">
    <source>
        <dbReference type="ARBA" id="ARBA00022691"/>
    </source>
</evidence>
<protein>
    <recommendedName>
        <fullName evidence="4 12">Ribosomal RNA small subunit methyltransferase E</fullName>
        <ecNumber evidence="3 12">2.1.1.193</ecNumber>
    </recommendedName>
</protein>
<dbReference type="EC" id="2.1.1.193" evidence="3 12"/>
<evidence type="ECO:0000256" key="2">
    <source>
        <dbReference type="ARBA" id="ARBA00005528"/>
    </source>
</evidence>
<evidence type="ECO:0000259" key="13">
    <source>
        <dbReference type="Pfam" id="PF04452"/>
    </source>
</evidence>
<dbReference type="PIRSF" id="PIRSF015601">
    <property type="entry name" value="MTase_slr0722"/>
    <property type="match status" value="1"/>
</dbReference>
<gene>
    <name evidence="15" type="ORF">M6D93_14465</name>
</gene>
<accession>A0ABY4QW61</accession>
<dbReference type="NCBIfam" id="NF008693">
    <property type="entry name" value="PRK11713.2-3"/>
    <property type="match status" value="1"/>
</dbReference>
<dbReference type="Gene3D" id="2.40.240.20">
    <property type="entry name" value="Hypothetical PUA domain-like, domain 1"/>
    <property type="match status" value="1"/>
</dbReference>
<keyword evidence="16" id="KW-1185">Reference proteome</keyword>
<evidence type="ECO:0000256" key="12">
    <source>
        <dbReference type="PIRNR" id="PIRNR015601"/>
    </source>
</evidence>
<reference evidence="15" key="2">
    <citation type="submission" date="2022-05" db="EMBL/GenBank/DDBJ databases">
        <authorList>
            <person name="Kim J.-S."/>
            <person name="Lee K."/>
            <person name="Suh M."/>
            <person name="Eom M."/>
            <person name="Kim J.-S."/>
            <person name="Kim D.-S."/>
            <person name="Ko S.-H."/>
            <person name="Shin Y."/>
            <person name="Lee J.-S."/>
        </authorList>
    </citation>
    <scope>NUCLEOTIDE SEQUENCE</scope>
    <source>
        <strain evidence="15">N237</strain>
    </source>
</reference>
<keyword evidence="8 12" id="KW-0808">Transferase</keyword>
<keyword evidence="9 12" id="KW-0949">S-adenosyl-L-methionine</keyword>
<comment type="function">
    <text evidence="10 12">Specifically methylates the N3 position of the uracil ring of uridine 1498 (m3U1498) in 16S rRNA. Acts on the fully assembled 30S ribosomal subunit.</text>
</comment>
<sequence>MTPPLFLLDDLSAAKVGGQLVLTGSEARHAVTVKRLAVAEEVLLSDGRGRRVRAVVATIERGGSARGGGDGDRVGLTVLSVEDVRGADPRFVVVQALPKGERAELAVEVLTELGVDEIVPWSASRSISQWRAGEKVDKGVAKWRRTAAEAAKQSRRSTLPEVAGLRSTTEVCQLIRQAELSLVLHEDAADALTATVLPPTGSVVIVVGPEGGIAEDELASFTAAGARAVRLGTEVMRTSTAGAAALSVLSALTGRWA</sequence>
<dbReference type="Gene3D" id="3.40.1280.10">
    <property type="match status" value="1"/>
</dbReference>
<feature type="domain" description="Ribosomal RNA small subunit methyltransferase E PUA-like" evidence="14">
    <location>
        <begin position="22"/>
        <end position="61"/>
    </location>
</feature>
<dbReference type="PANTHER" id="PTHR30027:SF3">
    <property type="entry name" value="16S RRNA (URACIL(1498)-N(3))-METHYLTRANSFERASE"/>
    <property type="match status" value="1"/>
</dbReference>
<dbReference type="InterPro" id="IPR015947">
    <property type="entry name" value="PUA-like_sf"/>
</dbReference>
<evidence type="ECO:0000256" key="5">
    <source>
        <dbReference type="ARBA" id="ARBA00022490"/>
    </source>
</evidence>
<evidence type="ECO:0000256" key="6">
    <source>
        <dbReference type="ARBA" id="ARBA00022552"/>
    </source>
</evidence>
<dbReference type="InterPro" id="IPR006700">
    <property type="entry name" value="RsmE"/>
</dbReference>
<reference evidence="15" key="1">
    <citation type="journal article" date="2018" name="Int. J. Syst. Evol. Microbiol.">
        <title>Jatrophihabitans telluris sp. nov., isolated from sediment soil of lava forest wetlands and the emended description of the genus Jatrophihabitans.</title>
        <authorList>
            <person name="Lee K.C."/>
            <person name="Suh M.K."/>
            <person name="Eom M.K."/>
            <person name="Kim K.K."/>
            <person name="Kim J.S."/>
            <person name="Kim D.S."/>
            <person name="Ko S.H."/>
            <person name="Shin Y.K."/>
            <person name="Lee J.S."/>
        </authorList>
    </citation>
    <scope>NUCLEOTIDE SEQUENCE</scope>
    <source>
        <strain evidence="15">N237</strain>
    </source>
</reference>
<dbReference type="NCBIfam" id="TIGR00046">
    <property type="entry name" value="RsmE family RNA methyltransferase"/>
    <property type="match status" value="1"/>
</dbReference>
<keyword evidence="5 12" id="KW-0963">Cytoplasm</keyword>
<comment type="catalytic activity">
    <reaction evidence="11 12">
        <text>uridine(1498) in 16S rRNA + S-adenosyl-L-methionine = N(3)-methyluridine(1498) in 16S rRNA + S-adenosyl-L-homocysteine + H(+)</text>
        <dbReference type="Rhea" id="RHEA:42920"/>
        <dbReference type="Rhea" id="RHEA-COMP:10283"/>
        <dbReference type="Rhea" id="RHEA-COMP:10284"/>
        <dbReference type="ChEBI" id="CHEBI:15378"/>
        <dbReference type="ChEBI" id="CHEBI:57856"/>
        <dbReference type="ChEBI" id="CHEBI:59789"/>
        <dbReference type="ChEBI" id="CHEBI:65315"/>
        <dbReference type="ChEBI" id="CHEBI:74502"/>
        <dbReference type="EC" id="2.1.1.193"/>
    </reaction>
</comment>
<dbReference type="Pfam" id="PF04452">
    <property type="entry name" value="Methyltrans_RNA"/>
    <property type="match status" value="1"/>
</dbReference>
<evidence type="ECO:0000313" key="15">
    <source>
        <dbReference type="EMBL" id="UQX87497.1"/>
    </source>
</evidence>
<comment type="similarity">
    <text evidence="2 12">Belongs to the RNA methyltransferase RsmE family.</text>
</comment>
<dbReference type="GO" id="GO:0032259">
    <property type="term" value="P:methylation"/>
    <property type="evidence" value="ECO:0007669"/>
    <property type="project" value="UniProtKB-KW"/>
</dbReference>
<evidence type="ECO:0000256" key="3">
    <source>
        <dbReference type="ARBA" id="ARBA00012328"/>
    </source>
</evidence>
<dbReference type="InterPro" id="IPR046887">
    <property type="entry name" value="RsmE_PUA-like"/>
</dbReference>
<name>A0ABY4QW61_9ACTN</name>
<dbReference type="RefSeq" id="WP_249770073.1">
    <property type="nucleotide sequence ID" value="NZ_CP097332.1"/>
</dbReference>
<keyword evidence="7 12" id="KW-0489">Methyltransferase</keyword>
<organism evidence="15 16">
    <name type="scientific">Jatrophihabitans telluris</name>
    <dbReference type="NCBI Taxonomy" id="2038343"/>
    <lineage>
        <taxon>Bacteria</taxon>
        <taxon>Bacillati</taxon>
        <taxon>Actinomycetota</taxon>
        <taxon>Actinomycetes</taxon>
        <taxon>Jatrophihabitantales</taxon>
        <taxon>Jatrophihabitantaceae</taxon>
        <taxon>Jatrophihabitans</taxon>
    </lineage>
</organism>
<evidence type="ECO:0000256" key="7">
    <source>
        <dbReference type="ARBA" id="ARBA00022603"/>
    </source>
</evidence>
<dbReference type="Pfam" id="PF20260">
    <property type="entry name" value="PUA_4"/>
    <property type="match status" value="1"/>
</dbReference>
<dbReference type="SUPFAM" id="SSF88697">
    <property type="entry name" value="PUA domain-like"/>
    <property type="match status" value="1"/>
</dbReference>
<keyword evidence="6 12" id="KW-0698">rRNA processing</keyword>
<dbReference type="InterPro" id="IPR029028">
    <property type="entry name" value="Alpha/beta_knot_MTases"/>
</dbReference>
<evidence type="ECO:0000256" key="11">
    <source>
        <dbReference type="ARBA" id="ARBA00047944"/>
    </source>
</evidence>
<dbReference type="SUPFAM" id="SSF75217">
    <property type="entry name" value="alpha/beta knot"/>
    <property type="match status" value="1"/>
</dbReference>
<comment type="subcellular location">
    <subcellularLocation>
        <location evidence="1 12">Cytoplasm</location>
    </subcellularLocation>
</comment>
<proteinExistence type="inferred from homology"/>
<evidence type="ECO:0000256" key="10">
    <source>
        <dbReference type="ARBA" id="ARBA00025699"/>
    </source>
</evidence>
<dbReference type="InterPro" id="IPR046886">
    <property type="entry name" value="RsmE_MTase_dom"/>
</dbReference>
<dbReference type="InterPro" id="IPR029026">
    <property type="entry name" value="tRNA_m1G_MTases_N"/>
</dbReference>
<evidence type="ECO:0000256" key="8">
    <source>
        <dbReference type="ARBA" id="ARBA00022679"/>
    </source>
</evidence>
<feature type="domain" description="Ribosomal RNA small subunit methyltransferase E methyltransferase" evidence="13">
    <location>
        <begin position="90"/>
        <end position="249"/>
    </location>
</feature>
<evidence type="ECO:0000256" key="4">
    <source>
        <dbReference type="ARBA" id="ARBA00013673"/>
    </source>
</evidence>
<dbReference type="Proteomes" id="UP001056336">
    <property type="component" value="Chromosome"/>
</dbReference>
<dbReference type="CDD" id="cd18084">
    <property type="entry name" value="RsmE-like"/>
    <property type="match status" value="1"/>
</dbReference>